<feature type="region of interest" description="Disordered" evidence="1">
    <location>
        <begin position="52"/>
        <end position="99"/>
    </location>
</feature>
<comment type="caution">
    <text evidence="2">The sequence shown here is derived from an EMBL/GenBank/DDBJ whole genome shotgun (WGS) entry which is preliminary data.</text>
</comment>
<evidence type="ECO:0000313" key="3">
    <source>
        <dbReference type="Proteomes" id="UP001189429"/>
    </source>
</evidence>
<feature type="compositionally biased region" description="Basic and acidic residues" evidence="1">
    <location>
        <begin position="52"/>
        <end position="69"/>
    </location>
</feature>
<proteinExistence type="predicted"/>
<gene>
    <name evidence="2" type="ORF">PCOR1329_LOCUS20331</name>
</gene>
<protein>
    <submittedName>
        <fullName evidence="2">Uncharacterized protein</fullName>
    </submittedName>
</protein>
<accession>A0ABN9RHB2</accession>
<evidence type="ECO:0000256" key="1">
    <source>
        <dbReference type="SAM" id="MobiDB-lite"/>
    </source>
</evidence>
<organism evidence="2 3">
    <name type="scientific">Prorocentrum cordatum</name>
    <dbReference type="NCBI Taxonomy" id="2364126"/>
    <lineage>
        <taxon>Eukaryota</taxon>
        <taxon>Sar</taxon>
        <taxon>Alveolata</taxon>
        <taxon>Dinophyceae</taxon>
        <taxon>Prorocentrales</taxon>
        <taxon>Prorocentraceae</taxon>
        <taxon>Prorocentrum</taxon>
    </lineage>
</organism>
<name>A0ABN9RHB2_9DINO</name>
<dbReference type="Proteomes" id="UP001189429">
    <property type="component" value="Unassembled WGS sequence"/>
</dbReference>
<keyword evidence="3" id="KW-1185">Reference proteome</keyword>
<reference evidence="2" key="1">
    <citation type="submission" date="2023-10" db="EMBL/GenBank/DDBJ databases">
        <authorList>
            <person name="Chen Y."/>
            <person name="Shah S."/>
            <person name="Dougan E. K."/>
            <person name="Thang M."/>
            <person name="Chan C."/>
        </authorList>
    </citation>
    <scope>NUCLEOTIDE SEQUENCE [LARGE SCALE GENOMIC DNA]</scope>
</reference>
<evidence type="ECO:0000313" key="2">
    <source>
        <dbReference type="EMBL" id="CAK0817885.1"/>
    </source>
</evidence>
<sequence>MRKNSRRFSLPAISSVWWRTRSRCVALSTTLSLMDWNAAGSLDALRTHPAELPDSLQRHFPDGQEGGKEQRHKLRTSAHGCSDSARPTQPSPAHGADQA</sequence>
<dbReference type="EMBL" id="CAUYUJ010006586">
    <property type="protein sequence ID" value="CAK0817885.1"/>
    <property type="molecule type" value="Genomic_DNA"/>
</dbReference>